<keyword evidence="2" id="KW-0479">Metal-binding</keyword>
<evidence type="ECO:0000259" key="7">
    <source>
        <dbReference type="Pfam" id="PF01435"/>
    </source>
</evidence>
<evidence type="ECO:0000313" key="8">
    <source>
        <dbReference type="EMBL" id="KIP05071.1"/>
    </source>
</evidence>
<dbReference type="Pfam" id="PF01435">
    <property type="entry name" value="Peptidase_M48"/>
    <property type="match status" value="1"/>
</dbReference>
<proteinExistence type="inferred from homology"/>
<dbReference type="InterPro" id="IPR051156">
    <property type="entry name" value="Mito/Outer_Membr_Metalloprot"/>
</dbReference>
<dbReference type="GO" id="GO:0005743">
    <property type="term" value="C:mitochondrial inner membrane"/>
    <property type="evidence" value="ECO:0007669"/>
    <property type="project" value="TreeGrafter"/>
</dbReference>
<comment type="cofactor">
    <cofactor evidence="6">
        <name>Zn(2+)</name>
        <dbReference type="ChEBI" id="CHEBI:29105"/>
    </cofactor>
    <text evidence="6">Binds 1 zinc ion per subunit.</text>
</comment>
<dbReference type="GO" id="GO:0004222">
    <property type="term" value="F:metalloendopeptidase activity"/>
    <property type="evidence" value="ECO:0007669"/>
    <property type="project" value="InterPro"/>
</dbReference>
<evidence type="ECO:0000256" key="3">
    <source>
        <dbReference type="ARBA" id="ARBA00022801"/>
    </source>
</evidence>
<name>A0A0C3RV44_PHLG1</name>
<dbReference type="EMBL" id="KN840554">
    <property type="protein sequence ID" value="KIP05071.1"/>
    <property type="molecule type" value="Genomic_DNA"/>
</dbReference>
<evidence type="ECO:0000256" key="1">
    <source>
        <dbReference type="ARBA" id="ARBA00022670"/>
    </source>
</evidence>
<organism evidence="8 9">
    <name type="scientific">Phlebiopsis gigantea (strain 11061_1 CR5-6)</name>
    <name type="common">White-rot fungus</name>
    <name type="synonym">Peniophora gigantea</name>
    <dbReference type="NCBI Taxonomy" id="745531"/>
    <lineage>
        <taxon>Eukaryota</taxon>
        <taxon>Fungi</taxon>
        <taxon>Dikarya</taxon>
        <taxon>Basidiomycota</taxon>
        <taxon>Agaricomycotina</taxon>
        <taxon>Agaricomycetes</taxon>
        <taxon>Polyporales</taxon>
        <taxon>Phanerochaetaceae</taxon>
        <taxon>Phlebiopsis</taxon>
    </lineage>
</organism>
<keyword evidence="4 6" id="KW-0862">Zinc</keyword>
<accession>A0A0C3RV44</accession>
<dbReference type="GO" id="GO:0006515">
    <property type="term" value="P:protein quality control for misfolded or incompletely synthesized proteins"/>
    <property type="evidence" value="ECO:0007669"/>
    <property type="project" value="TreeGrafter"/>
</dbReference>
<evidence type="ECO:0000313" key="9">
    <source>
        <dbReference type="Proteomes" id="UP000053257"/>
    </source>
</evidence>
<evidence type="ECO:0000256" key="2">
    <source>
        <dbReference type="ARBA" id="ARBA00022723"/>
    </source>
</evidence>
<dbReference type="HOGENOM" id="CLU_029002_1_0_1"/>
<keyword evidence="3 6" id="KW-0378">Hydrolase</keyword>
<gene>
    <name evidence="8" type="ORF">PHLGIDRAFT_74863</name>
</gene>
<feature type="domain" description="Peptidase M48" evidence="7">
    <location>
        <begin position="155"/>
        <end position="318"/>
    </location>
</feature>
<keyword evidence="5 6" id="KW-0482">Metalloprotease</keyword>
<sequence>MRPPNAPTFSRQFTSTSSKQRRYVRFGEQPGTYTDTSNRWWNASKWSTRQRVAAGIVTLGGVYYVTHLEQVPETGRWRFMDVSPEMKTRLEETARKELMEEFGAKTLPPNHALTRHVHRIVSRILEANHLGTLKTSTPPSKTWFSDPFQSHADDPIASPNARQWELMVVKDDKIVNAMASFGTVIVFTGILPMAKDEEGLAAILGHEIGHAVAQHSLERYSSTKILLALTTLVSIIGLDFGLSRALSTLVFDLPNSRKQELEADAIGMRLAAQACYDPRAAPEVFTRMEQIDKANRGLNVNFLHTHPTFETRVERLNKLLPDAYAIRDGNPDCVNLREQVSGFRDAMGLVRGAPSTIWGWA</sequence>
<dbReference type="InterPro" id="IPR001915">
    <property type="entry name" value="Peptidase_M48"/>
</dbReference>
<evidence type="ECO:0000256" key="4">
    <source>
        <dbReference type="ARBA" id="ARBA00022833"/>
    </source>
</evidence>
<keyword evidence="9" id="KW-1185">Reference proteome</keyword>
<keyword evidence="1 6" id="KW-0645">Protease</keyword>
<dbReference type="PANTHER" id="PTHR22726:SF1">
    <property type="entry name" value="METALLOENDOPEPTIDASE OMA1, MITOCHONDRIAL"/>
    <property type="match status" value="1"/>
</dbReference>
<evidence type="ECO:0000256" key="5">
    <source>
        <dbReference type="ARBA" id="ARBA00023049"/>
    </source>
</evidence>
<dbReference type="OrthoDB" id="7464992at2759"/>
<dbReference type="GO" id="GO:0046872">
    <property type="term" value="F:metal ion binding"/>
    <property type="evidence" value="ECO:0007669"/>
    <property type="project" value="UniProtKB-KW"/>
</dbReference>
<dbReference type="Gene3D" id="3.30.2010.10">
    <property type="entry name" value="Metalloproteases ('zincins'), catalytic domain"/>
    <property type="match status" value="1"/>
</dbReference>
<comment type="similarity">
    <text evidence="6">Belongs to the peptidase M48 family.</text>
</comment>
<dbReference type="Proteomes" id="UP000053257">
    <property type="component" value="Unassembled WGS sequence"/>
</dbReference>
<reference evidence="8 9" key="1">
    <citation type="journal article" date="2014" name="PLoS Genet.">
        <title>Analysis of the Phlebiopsis gigantea genome, transcriptome and secretome provides insight into its pioneer colonization strategies of wood.</title>
        <authorList>
            <person name="Hori C."/>
            <person name="Ishida T."/>
            <person name="Igarashi K."/>
            <person name="Samejima M."/>
            <person name="Suzuki H."/>
            <person name="Master E."/>
            <person name="Ferreira P."/>
            <person name="Ruiz-Duenas F.J."/>
            <person name="Held B."/>
            <person name="Canessa P."/>
            <person name="Larrondo L.F."/>
            <person name="Schmoll M."/>
            <person name="Druzhinina I.S."/>
            <person name="Kubicek C.P."/>
            <person name="Gaskell J.A."/>
            <person name="Kersten P."/>
            <person name="St John F."/>
            <person name="Glasner J."/>
            <person name="Sabat G."/>
            <person name="Splinter BonDurant S."/>
            <person name="Syed K."/>
            <person name="Yadav J."/>
            <person name="Mgbeahuruike A.C."/>
            <person name="Kovalchuk A."/>
            <person name="Asiegbu F.O."/>
            <person name="Lackner G."/>
            <person name="Hoffmeister D."/>
            <person name="Rencoret J."/>
            <person name="Gutierrez A."/>
            <person name="Sun H."/>
            <person name="Lindquist E."/>
            <person name="Barry K."/>
            <person name="Riley R."/>
            <person name="Grigoriev I.V."/>
            <person name="Henrissat B."/>
            <person name="Kues U."/>
            <person name="Berka R.M."/>
            <person name="Martinez A.T."/>
            <person name="Covert S.F."/>
            <person name="Blanchette R.A."/>
            <person name="Cullen D."/>
        </authorList>
    </citation>
    <scope>NUCLEOTIDE SEQUENCE [LARGE SCALE GENOMIC DNA]</scope>
    <source>
        <strain evidence="8 9">11061_1 CR5-6</strain>
    </source>
</reference>
<dbReference type="CDD" id="cd07331">
    <property type="entry name" value="M48C_Oma1_like"/>
    <property type="match status" value="1"/>
</dbReference>
<dbReference type="GO" id="GO:0034982">
    <property type="term" value="P:mitochondrial protein processing"/>
    <property type="evidence" value="ECO:0007669"/>
    <property type="project" value="TreeGrafter"/>
</dbReference>
<evidence type="ECO:0000256" key="6">
    <source>
        <dbReference type="RuleBase" id="RU003983"/>
    </source>
</evidence>
<dbReference type="PANTHER" id="PTHR22726">
    <property type="entry name" value="METALLOENDOPEPTIDASE OMA1"/>
    <property type="match status" value="1"/>
</dbReference>
<protein>
    <recommendedName>
        <fullName evidence="7">Peptidase M48 domain-containing protein</fullName>
    </recommendedName>
</protein>
<dbReference type="STRING" id="745531.A0A0C3RV44"/>
<dbReference type="AlphaFoldDB" id="A0A0C3RV44"/>